<evidence type="ECO:0000313" key="5">
    <source>
        <dbReference type="Proteomes" id="UP000749646"/>
    </source>
</evidence>
<name>A0A9P6M7K2_9FUNG</name>
<dbReference type="Gene3D" id="3.30.50.10">
    <property type="entry name" value="Erythroid Transcription Factor GATA-1, subunit A"/>
    <property type="match status" value="1"/>
</dbReference>
<comment type="caution">
    <text evidence="4">The sequence shown here is derived from an EMBL/GenBank/DDBJ whole genome shotgun (WGS) entry which is preliminary data.</text>
</comment>
<dbReference type="PROSITE" id="PS50114">
    <property type="entry name" value="GATA_ZN_FINGER_2"/>
    <property type="match status" value="1"/>
</dbReference>
<dbReference type="SUPFAM" id="SSF57716">
    <property type="entry name" value="Glucocorticoid receptor-like (DNA-binding domain)"/>
    <property type="match status" value="1"/>
</dbReference>
<keyword evidence="1" id="KW-0862">Zinc</keyword>
<reference evidence="4" key="1">
    <citation type="journal article" date="2020" name="Fungal Divers.">
        <title>Resolving the Mortierellaceae phylogeny through synthesis of multi-gene phylogenetics and phylogenomics.</title>
        <authorList>
            <person name="Vandepol N."/>
            <person name="Liber J."/>
            <person name="Desiro A."/>
            <person name="Na H."/>
            <person name="Kennedy M."/>
            <person name="Barry K."/>
            <person name="Grigoriev I.V."/>
            <person name="Miller A.N."/>
            <person name="O'Donnell K."/>
            <person name="Stajich J.E."/>
            <person name="Bonito G."/>
        </authorList>
    </citation>
    <scope>NUCLEOTIDE SEQUENCE</scope>
    <source>
        <strain evidence="4">MES-2147</strain>
    </source>
</reference>
<evidence type="ECO:0000259" key="3">
    <source>
        <dbReference type="PROSITE" id="PS50114"/>
    </source>
</evidence>
<feature type="region of interest" description="Disordered" evidence="2">
    <location>
        <begin position="164"/>
        <end position="183"/>
    </location>
</feature>
<dbReference type="AlphaFoldDB" id="A0A9P6M7K2"/>
<dbReference type="GO" id="GO:0006355">
    <property type="term" value="P:regulation of DNA-templated transcription"/>
    <property type="evidence" value="ECO:0007669"/>
    <property type="project" value="InterPro"/>
</dbReference>
<dbReference type="Proteomes" id="UP000749646">
    <property type="component" value="Unassembled WGS sequence"/>
</dbReference>
<gene>
    <name evidence="4" type="ORF">BGZ65_012548</name>
</gene>
<feature type="non-terminal residue" evidence="4">
    <location>
        <position position="1"/>
    </location>
</feature>
<dbReference type="GO" id="GO:0043565">
    <property type="term" value="F:sequence-specific DNA binding"/>
    <property type="evidence" value="ECO:0007669"/>
    <property type="project" value="InterPro"/>
</dbReference>
<organism evidence="4 5">
    <name type="scientific">Modicella reniformis</name>
    <dbReference type="NCBI Taxonomy" id="1440133"/>
    <lineage>
        <taxon>Eukaryota</taxon>
        <taxon>Fungi</taxon>
        <taxon>Fungi incertae sedis</taxon>
        <taxon>Mucoromycota</taxon>
        <taxon>Mortierellomycotina</taxon>
        <taxon>Mortierellomycetes</taxon>
        <taxon>Mortierellales</taxon>
        <taxon>Mortierellaceae</taxon>
        <taxon>Modicella</taxon>
    </lineage>
</organism>
<sequence length="183" mass="20767">MDRVKGLSLPLPMHSADLIDKALLTLQKCGFNADMALKEMTRIRKPDFELRDWTMKEIEAFEEGIRFKKFKSVGRGSVTSPVVETTNNRLKSGEQETVLDHGSIILATEGNNGKFECAHCGTTTTSMWRRTPGEVDLQKEFPRVYCHECGNEWVRYVALPSLADSHHHQQRESSKKLKGKDTT</sequence>
<dbReference type="GO" id="GO:0008270">
    <property type="term" value="F:zinc ion binding"/>
    <property type="evidence" value="ECO:0007669"/>
    <property type="project" value="UniProtKB-KW"/>
</dbReference>
<keyword evidence="1" id="KW-0863">Zinc-finger</keyword>
<dbReference type="GO" id="GO:0004842">
    <property type="term" value="F:ubiquitin-protein transferase activity"/>
    <property type="evidence" value="ECO:0007669"/>
    <property type="project" value="TreeGrafter"/>
</dbReference>
<dbReference type="InterPro" id="IPR029617">
    <property type="entry name" value="Snt2"/>
</dbReference>
<dbReference type="PANTHER" id="PTHR47672">
    <property type="entry name" value="E3 UBIQUITIN-PROTEIN LIGASE SNT2"/>
    <property type="match status" value="1"/>
</dbReference>
<dbReference type="GO" id="GO:0036205">
    <property type="term" value="P:histone catabolic process"/>
    <property type="evidence" value="ECO:0007669"/>
    <property type="project" value="TreeGrafter"/>
</dbReference>
<evidence type="ECO:0000256" key="2">
    <source>
        <dbReference type="SAM" id="MobiDB-lite"/>
    </source>
</evidence>
<evidence type="ECO:0000313" key="4">
    <source>
        <dbReference type="EMBL" id="KAF9968850.1"/>
    </source>
</evidence>
<evidence type="ECO:0000256" key="1">
    <source>
        <dbReference type="PROSITE-ProRule" id="PRU00094"/>
    </source>
</evidence>
<accession>A0A9P6M7K2</accession>
<protein>
    <recommendedName>
        <fullName evidence="3">GATA-type domain-containing protein</fullName>
    </recommendedName>
</protein>
<dbReference type="PANTHER" id="PTHR47672:SF1">
    <property type="entry name" value="E3 UBIQUITIN-PROTEIN LIGASE SNT2"/>
    <property type="match status" value="1"/>
</dbReference>
<dbReference type="InterPro" id="IPR013088">
    <property type="entry name" value="Znf_NHR/GATA"/>
</dbReference>
<dbReference type="EMBL" id="JAAAHW010005431">
    <property type="protein sequence ID" value="KAF9968850.1"/>
    <property type="molecule type" value="Genomic_DNA"/>
</dbReference>
<keyword evidence="1" id="KW-0479">Metal-binding</keyword>
<proteinExistence type="predicted"/>
<dbReference type="GO" id="GO:0048189">
    <property type="term" value="C:Lid2 complex"/>
    <property type="evidence" value="ECO:0007669"/>
    <property type="project" value="TreeGrafter"/>
</dbReference>
<feature type="domain" description="GATA-type" evidence="3">
    <location>
        <begin position="111"/>
        <end position="132"/>
    </location>
</feature>
<keyword evidence="5" id="KW-1185">Reference proteome</keyword>
<dbReference type="OrthoDB" id="336088at2759"/>
<dbReference type="InterPro" id="IPR000679">
    <property type="entry name" value="Znf_GATA"/>
</dbReference>